<dbReference type="AlphaFoldDB" id="E3N6F5"/>
<evidence type="ECO:0000313" key="1">
    <source>
        <dbReference type="EMBL" id="EFO88120.1"/>
    </source>
</evidence>
<protein>
    <submittedName>
        <fullName evidence="1">Uncharacterized protein</fullName>
    </submittedName>
</protein>
<proteinExistence type="predicted"/>
<name>E3N6F5_CAERE</name>
<gene>
    <name evidence="1" type="ORF">CRE_06026</name>
</gene>
<dbReference type="FunCoup" id="E3N6F5">
    <property type="interactions" value="554"/>
</dbReference>
<organism evidence="2">
    <name type="scientific">Caenorhabditis remanei</name>
    <name type="common">Caenorhabditis vulgaris</name>
    <dbReference type="NCBI Taxonomy" id="31234"/>
    <lineage>
        <taxon>Eukaryota</taxon>
        <taxon>Metazoa</taxon>
        <taxon>Ecdysozoa</taxon>
        <taxon>Nematoda</taxon>
        <taxon>Chromadorea</taxon>
        <taxon>Rhabditida</taxon>
        <taxon>Rhabditina</taxon>
        <taxon>Rhabditomorpha</taxon>
        <taxon>Rhabditoidea</taxon>
        <taxon>Rhabditidae</taxon>
        <taxon>Peloderinae</taxon>
        <taxon>Caenorhabditis</taxon>
    </lineage>
</organism>
<dbReference type="Proteomes" id="UP000008281">
    <property type="component" value="Unassembled WGS sequence"/>
</dbReference>
<evidence type="ECO:0000313" key="2">
    <source>
        <dbReference type="Proteomes" id="UP000008281"/>
    </source>
</evidence>
<dbReference type="KEGG" id="crq:GCK72_021782"/>
<dbReference type="GeneID" id="9808194"/>
<accession>E3N6F5</accession>
<keyword evidence="2" id="KW-1185">Reference proteome</keyword>
<reference evidence="1" key="1">
    <citation type="submission" date="2007-07" db="EMBL/GenBank/DDBJ databases">
        <title>PCAP assembly of the Caenorhabditis remanei genome.</title>
        <authorList>
            <consortium name="The Caenorhabditis remanei Sequencing Consortium"/>
            <person name="Wilson R.K."/>
        </authorList>
    </citation>
    <scope>NUCLEOTIDE SEQUENCE [LARGE SCALE GENOMIC DNA]</scope>
    <source>
        <strain evidence="1">PB4641</strain>
    </source>
</reference>
<dbReference type="EMBL" id="DS268540">
    <property type="protein sequence ID" value="EFO88120.1"/>
    <property type="molecule type" value="Genomic_DNA"/>
</dbReference>
<dbReference type="eggNOG" id="ENOG502T9TW">
    <property type="taxonomic scope" value="Eukaryota"/>
</dbReference>
<sequence>MNRCLKTIFFLFLIGNASGFYHNYTCNYCGQLVYGVVLPNDVETLISVTEMYFQYNYCPAYFSFLPLAQCVTGFTTAMSWVYRPLYAALYPVRDSICPGVCGGETGENYEIVFKKKKK</sequence>
<dbReference type="HOGENOM" id="CLU_2063609_0_0_1"/>
<dbReference type="OMA" id="RIYYAIN"/>
<dbReference type="OrthoDB" id="5796299at2759"/>
<dbReference type="CTD" id="9808194"/>
<dbReference type="RefSeq" id="XP_003096019.2">
    <property type="nucleotide sequence ID" value="XM_003095971.2"/>
</dbReference>